<evidence type="ECO:0000256" key="1">
    <source>
        <dbReference type="SAM" id="MobiDB-lite"/>
    </source>
</evidence>
<dbReference type="Proteomes" id="UP000602510">
    <property type="component" value="Unassembled WGS sequence"/>
</dbReference>
<proteinExistence type="predicted"/>
<gene>
    <name evidence="2" type="ORF">GN244_ATG11927</name>
</gene>
<dbReference type="AlphaFoldDB" id="A0A833WI65"/>
<evidence type="ECO:0000313" key="3">
    <source>
        <dbReference type="Proteomes" id="UP000602510"/>
    </source>
</evidence>
<reference evidence="2" key="1">
    <citation type="submission" date="2020-04" db="EMBL/GenBank/DDBJ databases">
        <title>Hybrid Assembly of Korean Phytophthora infestans isolates.</title>
        <authorList>
            <person name="Prokchorchik M."/>
            <person name="Lee Y."/>
            <person name="Seo J."/>
            <person name="Cho J.-H."/>
            <person name="Park Y.-E."/>
            <person name="Jang D.-C."/>
            <person name="Im J.-S."/>
            <person name="Choi J.-G."/>
            <person name="Park H.-J."/>
            <person name="Lee G.-B."/>
            <person name="Lee Y.-G."/>
            <person name="Hong S.-Y."/>
            <person name="Cho K."/>
            <person name="Sohn K.H."/>
        </authorList>
    </citation>
    <scope>NUCLEOTIDE SEQUENCE</scope>
    <source>
        <strain evidence="2">KR_1_A1</strain>
    </source>
</reference>
<comment type="caution">
    <text evidence="2">The sequence shown here is derived from an EMBL/GenBank/DDBJ whole genome shotgun (WGS) entry which is preliminary data.</text>
</comment>
<feature type="region of interest" description="Disordered" evidence="1">
    <location>
        <begin position="519"/>
        <end position="541"/>
    </location>
</feature>
<name>A0A833WI65_PHYIN</name>
<organism evidence="2 3">
    <name type="scientific">Phytophthora infestans</name>
    <name type="common">Potato late blight agent</name>
    <name type="synonym">Botrytis infestans</name>
    <dbReference type="NCBI Taxonomy" id="4787"/>
    <lineage>
        <taxon>Eukaryota</taxon>
        <taxon>Sar</taxon>
        <taxon>Stramenopiles</taxon>
        <taxon>Oomycota</taxon>
        <taxon>Peronosporomycetes</taxon>
        <taxon>Peronosporales</taxon>
        <taxon>Peronosporaceae</taxon>
        <taxon>Phytophthora</taxon>
    </lineage>
</organism>
<feature type="compositionally biased region" description="Low complexity" evidence="1">
    <location>
        <begin position="237"/>
        <end position="249"/>
    </location>
</feature>
<accession>A0A833WI65</accession>
<evidence type="ECO:0008006" key="4">
    <source>
        <dbReference type="Google" id="ProtNLM"/>
    </source>
</evidence>
<feature type="region of interest" description="Disordered" evidence="1">
    <location>
        <begin position="221"/>
        <end position="249"/>
    </location>
</feature>
<sequence>MGRRRSSDVSTTNVSTPVLNAPALPSAPMYRGSTFEERRTFMRQYETYTMALAAYQTPSNRPFVVPVVACIEGNTRRRIAMFEFGCAPEAISNEQWIDYFLEANVPVGGDNYLAIDEAIKSLHMSTALKEAQSRMNKLQSDMYKCFEAHNLGNEMFAKAPRRIVRYLLEALQPAGFRDIVRHQLTMESNKEMKKQIVSFCKWVTTMLAQYMQWNEEACGQKPASETKAGGRTPKGKPSPTRPASTTPATTSLSPVAVFVIAPPRNRENADRLITEARERRKASLVHSRKVTVPPSAASTDIAPSQASTGHVLAVIEGVEVQANLLDSGSDESLVSRSALETLVKQRPELEVTEVSLPIYAEAVSKQLIALKRNILLPKVTLVNICWASGAAQLRCWVDENDTDLNITVVMERLGYFRRLAACCSTQSATRSIQRLQYKACYDPRQSATGRLWKTSLSPQVRDPRVPRVFFVKGLKDAVARGLSERGLKRMKAALEIYADNHRVKSGWALPSKSRRSRAALSLEQSPSSARRDATRCCTVSS</sequence>
<evidence type="ECO:0000313" key="2">
    <source>
        <dbReference type="EMBL" id="KAF4036035.1"/>
    </source>
</evidence>
<dbReference type="EMBL" id="WSZM01000283">
    <property type="protein sequence ID" value="KAF4036035.1"/>
    <property type="molecule type" value="Genomic_DNA"/>
</dbReference>
<protein>
    <recommendedName>
        <fullName evidence="4">Peptidase A2 domain-containing protein</fullName>
    </recommendedName>
</protein>
<keyword evidence="3" id="KW-1185">Reference proteome</keyword>